<evidence type="ECO:0008006" key="3">
    <source>
        <dbReference type="Google" id="ProtNLM"/>
    </source>
</evidence>
<sequence>MKNKIPNVNASAEIVVNAPIDEVWQVLAVEFGDIGKWASGVDASEGSGAPINGSSCPERVCKINATGFSDTKERITIYDEDGHLLKYTLFHGLPGFVKDAFNTWQLFSKDNNTHIKAHTEMRATGLMGSLTKGFMIKNTQKVLNAMCEELKYYVENGEPHLNKVKAIAKYSRKKK</sequence>
<protein>
    <recommendedName>
        <fullName evidence="3">SRPBCC family protein</fullName>
    </recommendedName>
</protein>
<dbReference type="Gene3D" id="3.30.530.20">
    <property type="match status" value="1"/>
</dbReference>
<dbReference type="RefSeq" id="WP_343768283.1">
    <property type="nucleotide sequence ID" value="NZ_BAAAFG010000016.1"/>
</dbReference>
<evidence type="ECO:0000313" key="2">
    <source>
        <dbReference type="Proteomes" id="UP001500507"/>
    </source>
</evidence>
<dbReference type="Pfam" id="PF10604">
    <property type="entry name" value="Polyketide_cyc2"/>
    <property type="match status" value="1"/>
</dbReference>
<gene>
    <name evidence="1" type="ORF">GCM10009117_25140</name>
</gene>
<dbReference type="EMBL" id="BAAAFG010000016">
    <property type="protein sequence ID" value="GAA0873367.1"/>
    <property type="molecule type" value="Genomic_DNA"/>
</dbReference>
<keyword evidence="2" id="KW-1185">Reference proteome</keyword>
<dbReference type="CDD" id="cd07821">
    <property type="entry name" value="PYR_PYL_RCAR_like"/>
    <property type="match status" value="1"/>
</dbReference>
<proteinExistence type="predicted"/>
<dbReference type="InterPro" id="IPR019587">
    <property type="entry name" value="Polyketide_cyclase/dehydratase"/>
</dbReference>
<dbReference type="InterPro" id="IPR023393">
    <property type="entry name" value="START-like_dom_sf"/>
</dbReference>
<dbReference type="Proteomes" id="UP001500507">
    <property type="component" value="Unassembled WGS sequence"/>
</dbReference>
<dbReference type="SUPFAM" id="SSF55961">
    <property type="entry name" value="Bet v1-like"/>
    <property type="match status" value="1"/>
</dbReference>
<name>A0ABN1MJL3_9FLAO</name>
<evidence type="ECO:0000313" key="1">
    <source>
        <dbReference type="EMBL" id="GAA0873367.1"/>
    </source>
</evidence>
<accession>A0ABN1MJL3</accession>
<organism evidence="1 2">
    <name type="scientific">Gangjinia marincola</name>
    <dbReference type="NCBI Taxonomy" id="578463"/>
    <lineage>
        <taxon>Bacteria</taxon>
        <taxon>Pseudomonadati</taxon>
        <taxon>Bacteroidota</taxon>
        <taxon>Flavobacteriia</taxon>
        <taxon>Flavobacteriales</taxon>
        <taxon>Flavobacteriaceae</taxon>
        <taxon>Gangjinia</taxon>
    </lineage>
</organism>
<comment type="caution">
    <text evidence="1">The sequence shown here is derived from an EMBL/GenBank/DDBJ whole genome shotgun (WGS) entry which is preliminary data.</text>
</comment>
<reference evidence="1 2" key="1">
    <citation type="journal article" date="2019" name="Int. J. Syst. Evol. Microbiol.">
        <title>The Global Catalogue of Microorganisms (GCM) 10K type strain sequencing project: providing services to taxonomists for standard genome sequencing and annotation.</title>
        <authorList>
            <consortium name="The Broad Institute Genomics Platform"/>
            <consortium name="The Broad Institute Genome Sequencing Center for Infectious Disease"/>
            <person name="Wu L."/>
            <person name="Ma J."/>
        </authorList>
    </citation>
    <scope>NUCLEOTIDE SEQUENCE [LARGE SCALE GENOMIC DNA]</scope>
    <source>
        <strain evidence="1 2">JCM 16082</strain>
    </source>
</reference>